<feature type="repeat" description="TPR" evidence="1">
    <location>
        <begin position="286"/>
        <end position="319"/>
    </location>
</feature>
<name>A0A8S1E4G7_9INSE</name>
<sequence length="435" mass="50041">MISRYPTEFKYERLQLEVLHKLLHAQTVYCLFEQAQSTYFKASLLVDSLRAKQQVPNLAGLYAEFSVLYFFRSQYDEAYEWSSEALKELKPNLPAGVVIDVLRQASKACVVKRKFQKAELLIKQAVTRAVQAYDFSHPKYADTLLDYGFYLLNYDSISHSVTVYKAALDVRKEIFGELNLQVAVANEDLAYALYVHEYSSGRFTDAQCKAEKAIETMAKILPADHLLLASSKRVLALILEEVAIDMNAGMVSNDACKAMLDKAEELHKTALRLTKAAFGEENVQTAKHYGNLGRLYQSMKKYREAEEMHLKAIQIKEKLLGEEDYEVALSLGHLASLYNYHMNHYRQAERLYLRSINIGHKLFGPGYSGLEYDYRGLLHVYNEMEDAQKVADYHDKIRRWRALRDAQNRSDRPVLLNLEPVISIDEILGKFKLFK</sequence>
<dbReference type="InterPro" id="IPR019734">
    <property type="entry name" value="TPR_rpt"/>
</dbReference>
<organism evidence="2 3">
    <name type="scientific">Cloeon dipterum</name>
    <dbReference type="NCBI Taxonomy" id="197152"/>
    <lineage>
        <taxon>Eukaryota</taxon>
        <taxon>Metazoa</taxon>
        <taxon>Ecdysozoa</taxon>
        <taxon>Arthropoda</taxon>
        <taxon>Hexapoda</taxon>
        <taxon>Insecta</taxon>
        <taxon>Pterygota</taxon>
        <taxon>Palaeoptera</taxon>
        <taxon>Ephemeroptera</taxon>
        <taxon>Pisciforma</taxon>
        <taxon>Baetidae</taxon>
        <taxon>Cloeon</taxon>
    </lineage>
</organism>
<dbReference type="SMART" id="SM00028">
    <property type="entry name" value="TPR"/>
    <property type="match status" value="2"/>
</dbReference>
<dbReference type="GO" id="GO:0006886">
    <property type="term" value="P:intracellular protein transport"/>
    <property type="evidence" value="ECO:0007669"/>
    <property type="project" value="InterPro"/>
</dbReference>
<dbReference type="GO" id="GO:0031462">
    <property type="term" value="C:Cul2-RING ubiquitin ligase complex"/>
    <property type="evidence" value="ECO:0007669"/>
    <property type="project" value="TreeGrafter"/>
</dbReference>
<dbReference type="Gene3D" id="1.25.40.10">
    <property type="entry name" value="Tetratricopeptide repeat domain"/>
    <property type="match status" value="2"/>
</dbReference>
<dbReference type="Pfam" id="PF13374">
    <property type="entry name" value="TPR_10"/>
    <property type="match status" value="1"/>
</dbReference>
<dbReference type="Proteomes" id="UP000494165">
    <property type="component" value="Unassembled WGS sequence"/>
</dbReference>
<dbReference type="GO" id="GO:0043161">
    <property type="term" value="P:proteasome-mediated ubiquitin-dependent protein catabolic process"/>
    <property type="evidence" value="ECO:0007669"/>
    <property type="project" value="TreeGrafter"/>
</dbReference>
<dbReference type="PROSITE" id="PS50005">
    <property type="entry name" value="TPR"/>
    <property type="match status" value="1"/>
</dbReference>
<protein>
    <recommendedName>
        <fullName evidence="4">Amyloid protein-binding protein 2</fullName>
    </recommendedName>
</protein>
<dbReference type="PANTHER" id="PTHR46575">
    <property type="entry name" value="AMYLOID PROTEIN-BINDING PROTEIN 2"/>
    <property type="match status" value="1"/>
</dbReference>
<dbReference type="GO" id="GO:1990756">
    <property type="term" value="F:ubiquitin-like ligase-substrate adaptor activity"/>
    <property type="evidence" value="ECO:0007669"/>
    <property type="project" value="TreeGrafter"/>
</dbReference>
<proteinExistence type="predicted"/>
<reference evidence="2 3" key="1">
    <citation type="submission" date="2020-04" db="EMBL/GenBank/DDBJ databases">
        <authorList>
            <person name="Alioto T."/>
            <person name="Alioto T."/>
            <person name="Gomez Garrido J."/>
        </authorList>
    </citation>
    <scope>NUCLEOTIDE SEQUENCE [LARGE SCALE GENOMIC DNA]</scope>
</reference>
<dbReference type="EMBL" id="CADEPI010000570">
    <property type="protein sequence ID" value="CAB3387397.1"/>
    <property type="molecule type" value="Genomic_DNA"/>
</dbReference>
<keyword evidence="1" id="KW-0802">TPR repeat</keyword>
<evidence type="ECO:0000256" key="1">
    <source>
        <dbReference type="PROSITE-ProRule" id="PRU00339"/>
    </source>
</evidence>
<dbReference type="PANTHER" id="PTHR46575:SF1">
    <property type="entry name" value="AMYLOID PROTEIN-BINDING PROTEIN 2"/>
    <property type="match status" value="1"/>
</dbReference>
<dbReference type="Pfam" id="PF13424">
    <property type="entry name" value="TPR_12"/>
    <property type="match status" value="1"/>
</dbReference>
<dbReference type="OrthoDB" id="7103806at2759"/>
<dbReference type="AlphaFoldDB" id="A0A8S1E4G7"/>
<dbReference type="SUPFAM" id="SSF48452">
    <property type="entry name" value="TPR-like"/>
    <property type="match status" value="2"/>
</dbReference>
<accession>A0A8S1E4G7</accession>
<evidence type="ECO:0000313" key="3">
    <source>
        <dbReference type="Proteomes" id="UP000494165"/>
    </source>
</evidence>
<comment type="caution">
    <text evidence="2">The sequence shown here is derived from an EMBL/GenBank/DDBJ whole genome shotgun (WGS) entry which is preliminary data.</text>
</comment>
<keyword evidence="3" id="KW-1185">Reference proteome</keyword>
<evidence type="ECO:0008006" key="4">
    <source>
        <dbReference type="Google" id="ProtNLM"/>
    </source>
</evidence>
<evidence type="ECO:0000313" key="2">
    <source>
        <dbReference type="EMBL" id="CAB3387397.1"/>
    </source>
</evidence>
<dbReference type="InterPro" id="IPR042476">
    <property type="entry name" value="APPBP2"/>
</dbReference>
<dbReference type="InterPro" id="IPR011990">
    <property type="entry name" value="TPR-like_helical_dom_sf"/>
</dbReference>
<gene>
    <name evidence="2" type="ORF">CLODIP_2_CD12945</name>
</gene>